<dbReference type="Gene3D" id="1.20.120.530">
    <property type="entry name" value="GntR ligand-binding domain-like"/>
    <property type="match status" value="1"/>
</dbReference>
<protein>
    <submittedName>
        <fullName evidence="5">GntR family transcriptional regulator</fullName>
    </submittedName>
</protein>
<sequence>MIRDDGPPGGTATIGQTLLQSIRGDILRGRLKPGQRLRLERMREAYGASVTTLREMLNRLVAESLVIAEGQRGFEVAPVRVRELRELAEMRIMLECHAMRQSFAQGRLPWEAEVVSAHHMLRSVEHGLMGGEADAVAQWVHYDWNFHRALVSACDMPTLMATHGNIFDRYIRYHLLALDFRGAAVAEDHAQLRDLALARRTEDAGALLVRHIRAGMEHVIASGRIPG</sequence>
<dbReference type="InterPro" id="IPR000524">
    <property type="entry name" value="Tscrpt_reg_HTH_GntR"/>
</dbReference>
<evidence type="ECO:0000256" key="2">
    <source>
        <dbReference type="ARBA" id="ARBA00023125"/>
    </source>
</evidence>
<dbReference type="Pfam" id="PF07729">
    <property type="entry name" value="FCD"/>
    <property type="match status" value="1"/>
</dbReference>
<accession>A0ABT9JC92</accession>
<keyword evidence="2" id="KW-0238">DNA-binding</keyword>
<dbReference type="SUPFAM" id="SSF46785">
    <property type="entry name" value="Winged helix' DNA-binding domain"/>
    <property type="match status" value="1"/>
</dbReference>
<evidence type="ECO:0000259" key="4">
    <source>
        <dbReference type="PROSITE" id="PS50949"/>
    </source>
</evidence>
<dbReference type="PANTHER" id="PTHR43537:SF20">
    <property type="entry name" value="HTH-TYPE TRANSCRIPTIONAL REPRESSOR GLAR"/>
    <property type="match status" value="1"/>
</dbReference>
<dbReference type="SMART" id="SM00345">
    <property type="entry name" value="HTH_GNTR"/>
    <property type="match status" value="1"/>
</dbReference>
<evidence type="ECO:0000256" key="3">
    <source>
        <dbReference type="ARBA" id="ARBA00023163"/>
    </source>
</evidence>
<dbReference type="Gene3D" id="1.10.10.10">
    <property type="entry name" value="Winged helix-like DNA-binding domain superfamily/Winged helix DNA-binding domain"/>
    <property type="match status" value="1"/>
</dbReference>
<organism evidence="5 6">
    <name type="scientific">Paracoccus spongiarum</name>
    <dbReference type="NCBI Taxonomy" id="3064387"/>
    <lineage>
        <taxon>Bacteria</taxon>
        <taxon>Pseudomonadati</taxon>
        <taxon>Pseudomonadota</taxon>
        <taxon>Alphaproteobacteria</taxon>
        <taxon>Rhodobacterales</taxon>
        <taxon>Paracoccaceae</taxon>
        <taxon>Paracoccus</taxon>
    </lineage>
</organism>
<dbReference type="InterPro" id="IPR036388">
    <property type="entry name" value="WH-like_DNA-bd_sf"/>
</dbReference>
<evidence type="ECO:0000313" key="6">
    <source>
        <dbReference type="Proteomes" id="UP001224997"/>
    </source>
</evidence>
<keyword evidence="3" id="KW-0804">Transcription</keyword>
<dbReference type="RefSeq" id="WP_305963284.1">
    <property type="nucleotide sequence ID" value="NZ_JAVAMQ010000008.1"/>
</dbReference>
<dbReference type="SMART" id="SM00895">
    <property type="entry name" value="FCD"/>
    <property type="match status" value="1"/>
</dbReference>
<dbReference type="InterPro" id="IPR036390">
    <property type="entry name" value="WH_DNA-bd_sf"/>
</dbReference>
<dbReference type="InterPro" id="IPR011711">
    <property type="entry name" value="GntR_C"/>
</dbReference>
<keyword evidence="6" id="KW-1185">Reference proteome</keyword>
<dbReference type="SUPFAM" id="SSF48008">
    <property type="entry name" value="GntR ligand-binding domain-like"/>
    <property type="match status" value="1"/>
</dbReference>
<dbReference type="PROSITE" id="PS50949">
    <property type="entry name" value="HTH_GNTR"/>
    <property type="match status" value="1"/>
</dbReference>
<reference evidence="5 6" key="1">
    <citation type="submission" date="2023-08" db="EMBL/GenBank/DDBJ databases">
        <authorList>
            <person name="Park J.-S."/>
        </authorList>
    </citation>
    <scope>NUCLEOTIDE SEQUENCE [LARGE SCALE GENOMIC DNA]</scope>
    <source>
        <strain evidence="5 6">2205BS29-5</strain>
    </source>
</reference>
<evidence type="ECO:0000256" key="1">
    <source>
        <dbReference type="ARBA" id="ARBA00023015"/>
    </source>
</evidence>
<dbReference type="InterPro" id="IPR008920">
    <property type="entry name" value="TF_FadR/GntR_C"/>
</dbReference>
<name>A0ABT9JC92_9RHOB</name>
<dbReference type="Proteomes" id="UP001224997">
    <property type="component" value="Unassembled WGS sequence"/>
</dbReference>
<comment type="caution">
    <text evidence="5">The sequence shown here is derived from an EMBL/GenBank/DDBJ whole genome shotgun (WGS) entry which is preliminary data.</text>
</comment>
<dbReference type="PANTHER" id="PTHR43537">
    <property type="entry name" value="TRANSCRIPTIONAL REGULATOR, GNTR FAMILY"/>
    <property type="match status" value="1"/>
</dbReference>
<gene>
    <name evidence="5" type="ORF">Q5Y72_10055</name>
</gene>
<evidence type="ECO:0000313" key="5">
    <source>
        <dbReference type="EMBL" id="MDP5307433.1"/>
    </source>
</evidence>
<proteinExistence type="predicted"/>
<dbReference type="EMBL" id="JAVAMQ010000008">
    <property type="protein sequence ID" value="MDP5307433.1"/>
    <property type="molecule type" value="Genomic_DNA"/>
</dbReference>
<feature type="domain" description="HTH gntR-type" evidence="4">
    <location>
        <begin position="12"/>
        <end position="79"/>
    </location>
</feature>
<dbReference type="Pfam" id="PF00392">
    <property type="entry name" value="GntR"/>
    <property type="match status" value="1"/>
</dbReference>
<keyword evidence="1" id="KW-0805">Transcription regulation</keyword>